<comment type="similarity">
    <text evidence="3">Belongs to the fungal TPase family.</text>
</comment>
<sequence>MESDRTILGTSYREDDRVILIAQFISKHFTNPSIEIEAKIGTFSFSSDNMFISHIREISMHRPKGCFESSLKPQMFFSLLDQLKNVCKDFTYEETKDSLYSCSGKDKKIRQTVGDNNKILATIKKSKIADKNFLLNNSGLGVRISANYEEAIDKIPERSKLKMLRRKKRHSFRYKYLEIDMTEVVMNNRKSYELEIEIADFCFVKGCVDNYIEGIDREGLISIAREIWQNLLSLSLYNPKAVDNKANEMTEFIALGD</sequence>
<evidence type="ECO:0000313" key="11">
    <source>
        <dbReference type="Proteomes" id="UP000187209"/>
    </source>
</evidence>
<dbReference type="Pfam" id="PF02940">
    <property type="entry name" value="mRNA_triPase"/>
    <property type="match status" value="1"/>
</dbReference>
<comment type="catalytic activity">
    <reaction evidence="8">
        <text>a 5'-end triphospho-ribonucleoside in mRNA + H2O = a 5'-end diphospho-ribonucleoside in mRNA + phosphate + H(+)</text>
        <dbReference type="Rhea" id="RHEA:67004"/>
        <dbReference type="Rhea" id="RHEA-COMP:17164"/>
        <dbReference type="Rhea" id="RHEA-COMP:17165"/>
        <dbReference type="ChEBI" id="CHEBI:15377"/>
        <dbReference type="ChEBI" id="CHEBI:15378"/>
        <dbReference type="ChEBI" id="CHEBI:43474"/>
        <dbReference type="ChEBI" id="CHEBI:167616"/>
        <dbReference type="ChEBI" id="CHEBI:167618"/>
        <dbReference type="EC" id="3.6.1.74"/>
    </reaction>
    <physiologicalReaction direction="left-to-right" evidence="8">
        <dbReference type="Rhea" id="RHEA:67005"/>
    </physiologicalReaction>
</comment>
<dbReference type="OrthoDB" id="272147at2759"/>
<dbReference type="GO" id="GO:0006397">
    <property type="term" value="P:mRNA processing"/>
    <property type="evidence" value="ECO:0007669"/>
    <property type="project" value="UniProtKB-KW"/>
</dbReference>
<keyword evidence="4" id="KW-0507">mRNA processing</keyword>
<evidence type="ECO:0000259" key="9">
    <source>
        <dbReference type="Pfam" id="PF02940"/>
    </source>
</evidence>
<name>A0A1R2AM28_9CILI</name>
<dbReference type="InterPro" id="IPR040343">
    <property type="entry name" value="Cet1/Ctl1"/>
</dbReference>
<dbReference type="InterPro" id="IPR033469">
    <property type="entry name" value="CYTH-like_dom_sf"/>
</dbReference>
<dbReference type="Proteomes" id="UP000187209">
    <property type="component" value="Unassembled WGS sequence"/>
</dbReference>
<evidence type="ECO:0000256" key="7">
    <source>
        <dbReference type="ARBA" id="ARBA00035028"/>
    </source>
</evidence>
<dbReference type="GO" id="GO:0140818">
    <property type="term" value="F:mRNA 5'-triphosphate monophosphatase activity"/>
    <property type="evidence" value="ECO:0007669"/>
    <property type="project" value="UniProtKB-EC"/>
</dbReference>
<evidence type="ECO:0000313" key="10">
    <source>
        <dbReference type="EMBL" id="OMJ65566.1"/>
    </source>
</evidence>
<proteinExistence type="inferred from homology"/>
<keyword evidence="11" id="KW-1185">Reference proteome</keyword>
<dbReference type="InterPro" id="IPR037009">
    <property type="entry name" value="mRNA_triPase_Cet1_sf"/>
</dbReference>
<organism evidence="10 11">
    <name type="scientific">Stentor coeruleus</name>
    <dbReference type="NCBI Taxonomy" id="5963"/>
    <lineage>
        <taxon>Eukaryota</taxon>
        <taxon>Sar</taxon>
        <taxon>Alveolata</taxon>
        <taxon>Ciliophora</taxon>
        <taxon>Postciliodesmatophora</taxon>
        <taxon>Heterotrichea</taxon>
        <taxon>Heterotrichida</taxon>
        <taxon>Stentoridae</taxon>
        <taxon>Stentor</taxon>
    </lineage>
</organism>
<dbReference type="PANTHER" id="PTHR28118:SF1">
    <property type="entry name" value="POLYNUCLEOTIDE 5'-TRIPHOSPHATASE CTL1-RELATED"/>
    <property type="match status" value="1"/>
</dbReference>
<reference evidence="10 11" key="1">
    <citation type="submission" date="2016-11" db="EMBL/GenBank/DDBJ databases">
        <title>The macronuclear genome of Stentor coeruleus: a giant cell with tiny introns.</title>
        <authorList>
            <person name="Slabodnick M."/>
            <person name="Ruby J.G."/>
            <person name="Reiff S.B."/>
            <person name="Swart E.C."/>
            <person name="Gosai S."/>
            <person name="Prabakaran S."/>
            <person name="Witkowska E."/>
            <person name="Larue G.E."/>
            <person name="Fisher S."/>
            <person name="Freeman R.M."/>
            <person name="Gunawardena J."/>
            <person name="Chu W."/>
            <person name="Stover N.A."/>
            <person name="Gregory B.D."/>
            <person name="Nowacki M."/>
            <person name="Derisi J."/>
            <person name="Roy S.W."/>
            <person name="Marshall W.F."/>
            <person name="Sood P."/>
        </authorList>
    </citation>
    <scope>NUCLEOTIDE SEQUENCE [LARGE SCALE GENOMIC DNA]</scope>
    <source>
        <strain evidence="10">WM001</strain>
    </source>
</reference>
<comment type="cofactor">
    <cofactor evidence="1">
        <name>Mg(2+)</name>
        <dbReference type="ChEBI" id="CHEBI:18420"/>
    </cofactor>
</comment>
<dbReference type="CDD" id="cd07470">
    <property type="entry name" value="CYTH-like_mRNA_RTPase"/>
    <property type="match status" value="1"/>
</dbReference>
<evidence type="ECO:0000256" key="3">
    <source>
        <dbReference type="ARBA" id="ARBA00006345"/>
    </source>
</evidence>
<keyword evidence="5" id="KW-0378">Hydrolase</keyword>
<evidence type="ECO:0000256" key="8">
    <source>
        <dbReference type="ARBA" id="ARBA00047740"/>
    </source>
</evidence>
<comment type="caution">
    <text evidence="10">The sequence shown here is derived from an EMBL/GenBank/DDBJ whole genome shotgun (WGS) entry which is preliminary data.</text>
</comment>
<dbReference type="EMBL" id="MPUH01002058">
    <property type="protein sequence ID" value="OMJ65566.1"/>
    <property type="molecule type" value="Genomic_DNA"/>
</dbReference>
<dbReference type="GO" id="GO:0004651">
    <property type="term" value="F:polynucleotide 5'-phosphatase activity"/>
    <property type="evidence" value="ECO:0007669"/>
    <property type="project" value="InterPro"/>
</dbReference>
<comment type="subcellular location">
    <subcellularLocation>
        <location evidence="2">Nucleus</location>
    </subcellularLocation>
</comment>
<evidence type="ECO:0000256" key="5">
    <source>
        <dbReference type="ARBA" id="ARBA00022801"/>
    </source>
</evidence>
<feature type="domain" description="mRNA triphosphatase Cet1-like" evidence="9">
    <location>
        <begin position="32"/>
        <end position="198"/>
    </location>
</feature>
<dbReference type="EC" id="3.6.1.74" evidence="7"/>
<dbReference type="PANTHER" id="PTHR28118">
    <property type="entry name" value="POLYNUCLEOTIDE 5'-TRIPHOSPHATASE-RELATED"/>
    <property type="match status" value="1"/>
</dbReference>
<dbReference type="AlphaFoldDB" id="A0A1R2AM28"/>
<dbReference type="InterPro" id="IPR004206">
    <property type="entry name" value="mRNA_triPase_Cet1"/>
</dbReference>
<evidence type="ECO:0000256" key="2">
    <source>
        <dbReference type="ARBA" id="ARBA00004123"/>
    </source>
</evidence>
<keyword evidence="6" id="KW-0539">Nucleus</keyword>
<evidence type="ECO:0000256" key="1">
    <source>
        <dbReference type="ARBA" id="ARBA00001946"/>
    </source>
</evidence>
<dbReference type="GO" id="GO:0005634">
    <property type="term" value="C:nucleus"/>
    <property type="evidence" value="ECO:0007669"/>
    <property type="project" value="UniProtKB-SubCell"/>
</dbReference>
<evidence type="ECO:0000256" key="4">
    <source>
        <dbReference type="ARBA" id="ARBA00022664"/>
    </source>
</evidence>
<dbReference type="SUPFAM" id="SSF55154">
    <property type="entry name" value="CYTH-like phosphatases"/>
    <property type="match status" value="1"/>
</dbReference>
<protein>
    <recommendedName>
        <fullName evidence="7">mRNA 5'-phosphatase</fullName>
        <ecNumber evidence="7">3.6.1.74</ecNumber>
    </recommendedName>
</protein>
<accession>A0A1R2AM28</accession>
<evidence type="ECO:0000256" key="6">
    <source>
        <dbReference type="ARBA" id="ARBA00023242"/>
    </source>
</evidence>
<gene>
    <name evidence="10" type="ORF">SteCoe_37987</name>
</gene>
<dbReference type="Gene3D" id="3.20.100.10">
    <property type="entry name" value="mRNA triphosphatase Cet1-like"/>
    <property type="match status" value="1"/>
</dbReference>